<organism evidence="1">
    <name type="scientific">viral metagenome</name>
    <dbReference type="NCBI Taxonomy" id="1070528"/>
    <lineage>
        <taxon>unclassified sequences</taxon>
        <taxon>metagenomes</taxon>
        <taxon>organismal metagenomes</taxon>
    </lineage>
</organism>
<accession>A0A6C0D464</accession>
<reference evidence="1" key="1">
    <citation type="journal article" date="2020" name="Nature">
        <title>Giant virus diversity and host interactions through global metagenomics.</title>
        <authorList>
            <person name="Schulz F."/>
            <person name="Roux S."/>
            <person name="Paez-Espino D."/>
            <person name="Jungbluth S."/>
            <person name="Walsh D.A."/>
            <person name="Denef V.J."/>
            <person name="McMahon K.D."/>
            <person name="Konstantinidis K.T."/>
            <person name="Eloe-Fadrosh E.A."/>
            <person name="Kyrpides N.C."/>
            <person name="Woyke T."/>
        </authorList>
    </citation>
    <scope>NUCLEOTIDE SEQUENCE</scope>
    <source>
        <strain evidence="1">GVMAG-M-3300023174-107</strain>
    </source>
</reference>
<sequence>MEEAKSVPLWGRKYLIISTNELYTEIFSGTCYGQYMEQPYYYFKDVLCIDQYNTYFNNKVEDNKLFSANDKFYDIEIIKITEQSRLTEQIKLPEQEKLKSLFKL</sequence>
<dbReference type="AlphaFoldDB" id="A0A6C0D464"/>
<proteinExistence type="predicted"/>
<dbReference type="EMBL" id="MN739521">
    <property type="protein sequence ID" value="QHT10505.1"/>
    <property type="molecule type" value="Genomic_DNA"/>
</dbReference>
<evidence type="ECO:0000313" key="1">
    <source>
        <dbReference type="EMBL" id="QHT10505.1"/>
    </source>
</evidence>
<protein>
    <submittedName>
        <fullName evidence="1">Uncharacterized protein</fullName>
    </submittedName>
</protein>
<name>A0A6C0D464_9ZZZZ</name>